<keyword evidence="2" id="KW-1185">Reference proteome</keyword>
<dbReference type="Proteomes" id="UP000024635">
    <property type="component" value="Unassembled WGS sequence"/>
</dbReference>
<reference evidence="2" key="1">
    <citation type="journal article" date="2015" name="Nat. Genet.">
        <title>The genome and transcriptome of the zoonotic hookworm Ancylostoma ceylanicum identify infection-specific gene families.</title>
        <authorList>
            <person name="Schwarz E.M."/>
            <person name="Hu Y."/>
            <person name="Antoshechkin I."/>
            <person name="Miller M.M."/>
            <person name="Sternberg P.W."/>
            <person name="Aroian R.V."/>
        </authorList>
    </citation>
    <scope>NUCLEOTIDE SEQUENCE</scope>
    <source>
        <strain evidence="2">HY135</strain>
    </source>
</reference>
<protein>
    <submittedName>
        <fullName evidence="1">Uncharacterized protein</fullName>
    </submittedName>
</protein>
<name>A0A016T3C9_9BILA</name>
<accession>A0A016T3C9</accession>
<evidence type="ECO:0000313" key="2">
    <source>
        <dbReference type="Proteomes" id="UP000024635"/>
    </source>
</evidence>
<dbReference type="AlphaFoldDB" id="A0A016T3C9"/>
<evidence type="ECO:0000313" key="1">
    <source>
        <dbReference type="EMBL" id="EYB97121.1"/>
    </source>
</evidence>
<comment type="caution">
    <text evidence="1">The sequence shown here is derived from an EMBL/GenBank/DDBJ whole genome shotgun (WGS) entry which is preliminary data.</text>
</comment>
<proteinExistence type="predicted"/>
<dbReference type="EMBL" id="JARK01001479">
    <property type="protein sequence ID" value="EYB97121.1"/>
    <property type="molecule type" value="Genomic_DNA"/>
</dbReference>
<gene>
    <name evidence="1" type="primary">Acey_s0143.g2403</name>
    <name evidence="1" type="synonym">Acey-maea-1</name>
    <name evidence="1" type="ORF">Y032_0143g2403</name>
</gene>
<organism evidence="1 2">
    <name type="scientific">Ancylostoma ceylanicum</name>
    <dbReference type="NCBI Taxonomy" id="53326"/>
    <lineage>
        <taxon>Eukaryota</taxon>
        <taxon>Metazoa</taxon>
        <taxon>Ecdysozoa</taxon>
        <taxon>Nematoda</taxon>
        <taxon>Chromadorea</taxon>
        <taxon>Rhabditida</taxon>
        <taxon>Rhabditina</taxon>
        <taxon>Rhabditomorpha</taxon>
        <taxon>Strongyloidea</taxon>
        <taxon>Ancylostomatidae</taxon>
        <taxon>Ancylostomatinae</taxon>
        <taxon>Ancylostoma</taxon>
    </lineage>
</organism>
<sequence>MVKLDGNAVLEYATFKVPYEELNMEFRRGHKVSITYRESLIPSMGIRSTSFLFSAAGPNFLMFGLGWGEEGRAFFYD</sequence>
<dbReference type="OrthoDB" id="1933455at2759"/>